<dbReference type="GO" id="GO:0005829">
    <property type="term" value="C:cytosol"/>
    <property type="evidence" value="ECO:0007669"/>
    <property type="project" value="TreeGrafter"/>
</dbReference>
<feature type="domain" description="Thioredoxin" evidence="9">
    <location>
        <begin position="1"/>
        <end position="105"/>
    </location>
</feature>
<accession>A0A378K4T9</accession>
<comment type="similarity">
    <text evidence="1 6">Belongs to the thioredoxin family.</text>
</comment>
<dbReference type="InterPro" id="IPR013766">
    <property type="entry name" value="Thioredoxin_domain"/>
</dbReference>
<evidence type="ECO:0000256" key="8">
    <source>
        <dbReference type="PIRSR" id="PIRSR000077-4"/>
    </source>
</evidence>
<dbReference type="Gene3D" id="3.40.30.10">
    <property type="entry name" value="Glutaredoxin"/>
    <property type="match status" value="1"/>
</dbReference>
<evidence type="ECO:0000313" key="10">
    <source>
        <dbReference type="EMBL" id="KTD34223.1"/>
    </source>
</evidence>
<dbReference type="STRING" id="39962.Lmor_1620"/>
<feature type="site" description="Contributes to redox potential value" evidence="7">
    <location>
        <position position="31"/>
    </location>
</feature>
<reference evidence="10 12" key="1">
    <citation type="submission" date="2015-11" db="EMBL/GenBank/DDBJ databases">
        <title>Genomic analysis of 38 Legionella species identifies large and diverse effector repertoires.</title>
        <authorList>
            <person name="Burstein D."/>
            <person name="Amaro F."/>
            <person name="Zusman T."/>
            <person name="Lifshitz Z."/>
            <person name="Cohen O."/>
            <person name="Gilbert J.A."/>
            <person name="Pupko T."/>
            <person name="Shuman H.A."/>
            <person name="Segal G."/>
        </authorList>
    </citation>
    <scope>NUCLEOTIDE SEQUENCE [LARGE SCALE GENOMIC DNA]</scope>
    <source>
        <strain evidence="10 12">ATCC 43877</strain>
    </source>
</reference>
<feature type="disulfide bond" description="Redox-active" evidence="8">
    <location>
        <begin position="30"/>
        <end position="33"/>
    </location>
</feature>
<dbReference type="PIRSF" id="PIRSF000077">
    <property type="entry name" value="Thioredoxin"/>
    <property type="match status" value="1"/>
</dbReference>
<dbReference type="InterPro" id="IPR005746">
    <property type="entry name" value="Thioredoxin"/>
</dbReference>
<dbReference type="InterPro" id="IPR036249">
    <property type="entry name" value="Thioredoxin-like_sf"/>
</dbReference>
<evidence type="ECO:0000256" key="1">
    <source>
        <dbReference type="ARBA" id="ARBA00008987"/>
    </source>
</evidence>
<evidence type="ECO:0000313" key="13">
    <source>
        <dbReference type="Proteomes" id="UP000254040"/>
    </source>
</evidence>
<dbReference type="OrthoDB" id="9790390at2"/>
<dbReference type="PROSITE" id="PS51352">
    <property type="entry name" value="THIOREDOXIN_2"/>
    <property type="match status" value="1"/>
</dbReference>
<dbReference type="SUPFAM" id="SSF52833">
    <property type="entry name" value="Thioredoxin-like"/>
    <property type="match status" value="1"/>
</dbReference>
<evidence type="ECO:0000313" key="12">
    <source>
        <dbReference type="Proteomes" id="UP000054985"/>
    </source>
</evidence>
<evidence type="ECO:0000259" key="9">
    <source>
        <dbReference type="PROSITE" id="PS51352"/>
    </source>
</evidence>
<proteinExistence type="inferred from homology"/>
<dbReference type="Proteomes" id="UP000054985">
    <property type="component" value="Unassembled WGS sequence"/>
</dbReference>
<dbReference type="Proteomes" id="UP000254040">
    <property type="component" value="Unassembled WGS sequence"/>
</dbReference>
<evidence type="ECO:0000256" key="4">
    <source>
        <dbReference type="ARBA" id="ARBA00023157"/>
    </source>
</evidence>
<dbReference type="PANTHER" id="PTHR45663">
    <property type="entry name" value="GEO12009P1"/>
    <property type="match status" value="1"/>
</dbReference>
<dbReference type="InterPro" id="IPR017937">
    <property type="entry name" value="Thioredoxin_CS"/>
</dbReference>
<evidence type="ECO:0000256" key="7">
    <source>
        <dbReference type="PIRSR" id="PIRSR000077-1"/>
    </source>
</evidence>
<evidence type="ECO:0000256" key="2">
    <source>
        <dbReference type="ARBA" id="ARBA00022448"/>
    </source>
</evidence>
<protein>
    <recommendedName>
        <fullName evidence="6">Thioredoxin</fullName>
    </recommendedName>
</protein>
<dbReference type="AlphaFoldDB" id="A0A378K4T9"/>
<dbReference type="GO" id="GO:0015035">
    <property type="term" value="F:protein-disulfide reductase activity"/>
    <property type="evidence" value="ECO:0007669"/>
    <property type="project" value="InterPro"/>
</dbReference>
<dbReference type="Pfam" id="PF00085">
    <property type="entry name" value="Thioredoxin"/>
    <property type="match status" value="1"/>
</dbReference>
<reference evidence="11 13" key="2">
    <citation type="submission" date="2018-06" db="EMBL/GenBank/DDBJ databases">
        <authorList>
            <consortium name="Pathogen Informatics"/>
            <person name="Doyle S."/>
        </authorList>
    </citation>
    <scope>NUCLEOTIDE SEQUENCE [LARGE SCALE GENOMIC DNA]</scope>
    <source>
        <strain evidence="11 13">NCTC12239</strain>
    </source>
</reference>
<keyword evidence="2" id="KW-0813">Transport</keyword>
<evidence type="ECO:0000256" key="3">
    <source>
        <dbReference type="ARBA" id="ARBA00022982"/>
    </source>
</evidence>
<feature type="site" description="Contributes to redox potential value" evidence="7">
    <location>
        <position position="32"/>
    </location>
</feature>
<organism evidence="11 13">
    <name type="scientific">Legionella moravica</name>
    <dbReference type="NCBI Taxonomy" id="39962"/>
    <lineage>
        <taxon>Bacteria</taxon>
        <taxon>Pseudomonadati</taxon>
        <taxon>Pseudomonadota</taxon>
        <taxon>Gammaproteobacteria</taxon>
        <taxon>Legionellales</taxon>
        <taxon>Legionellaceae</taxon>
        <taxon>Legionella</taxon>
    </lineage>
</organism>
<dbReference type="PANTHER" id="PTHR45663:SF40">
    <property type="entry name" value="THIOREDOXIN 2"/>
    <property type="match status" value="1"/>
</dbReference>
<evidence type="ECO:0000256" key="5">
    <source>
        <dbReference type="ARBA" id="ARBA00023284"/>
    </source>
</evidence>
<dbReference type="EMBL" id="UGOG01000001">
    <property type="protein sequence ID" value="STX62901.1"/>
    <property type="molecule type" value="Genomic_DNA"/>
</dbReference>
<sequence length="120" mass="13642">MPSQTLVSADFESLINENELVFIDFWAEWCAPCKQFSMAYEKVSDQFPGVVFAKVNIEEQQDLAEFFEIRSIPHLMVFKDSIVIYSGAGSMPESTLKELAQQALDADVTEIRAQLEQDKQ</sequence>
<keyword evidence="12" id="KW-1185">Reference proteome</keyword>
<evidence type="ECO:0000313" key="11">
    <source>
        <dbReference type="EMBL" id="STX62901.1"/>
    </source>
</evidence>
<dbReference type="CDD" id="cd02947">
    <property type="entry name" value="TRX_family"/>
    <property type="match status" value="1"/>
</dbReference>
<evidence type="ECO:0000256" key="6">
    <source>
        <dbReference type="PIRNR" id="PIRNR000077"/>
    </source>
</evidence>
<gene>
    <name evidence="10" type="primary">trxA3</name>
    <name evidence="10" type="ORF">Lmor_1620</name>
    <name evidence="11" type="ORF">NCTC12239_01840</name>
</gene>
<dbReference type="PRINTS" id="PR00421">
    <property type="entry name" value="THIOREDOXIN"/>
</dbReference>
<keyword evidence="4 8" id="KW-1015">Disulfide bond</keyword>
<dbReference type="RefSeq" id="WP_028384518.1">
    <property type="nucleotide sequence ID" value="NZ_CAAAJG010000001.1"/>
</dbReference>
<name>A0A378K4T9_9GAMM</name>
<dbReference type="PROSITE" id="PS00194">
    <property type="entry name" value="THIOREDOXIN_1"/>
    <property type="match status" value="1"/>
</dbReference>
<keyword evidence="3" id="KW-0249">Electron transport</keyword>
<keyword evidence="5 8" id="KW-0676">Redox-active center</keyword>
<dbReference type="EMBL" id="LNYN01000020">
    <property type="protein sequence ID" value="KTD34223.1"/>
    <property type="molecule type" value="Genomic_DNA"/>
</dbReference>
<feature type="active site" description="Nucleophile" evidence="7">
    <location>
        <position position="33"/>
    </location>
</feature>
<feature type="site" description="Deprotonates C-terminal active site Cys" evidence="7">
    <location>
        <position position="24"/>
    </location>
</feature>
<feature type="active site" description="Nucleophile" evidence="7">
    <location>
        <position position="30"/>
    </location>
</feature>